<dbReference type="Pfam" id="PF00237">
    <property type="entry name" value="Ribosomal_L22"/>
    <property type="match status" value="1"/>
</dbReference>
<dbReference type="GO" id="GO:0019843">
    <property type="term" value="F:rRNA binding"/>
    <property type="evidence" value="ECO:0007669"/>
    <property type="project" value="UniProtKB-UniRule"/>
</dbReference>
<evidence type="ECO:0000256" key="8">
    <source>
        <dbReference type="RuleBase" id="RU004005"/>
    </source>
</evidence>
<dbReference type="EMBL" id="MGFP01000023">
    <property type="protein sequence ID" value="OGM09437.1"/>
    <property type="molecule type" value="Genomic_DNA"/>
</dbReference>
<dbReference type="SUPFAM" id="SSF54843">
    <property type="entry name" value="Ribosomal protein L22"/>
    <property type="match status" value="1"/>
</dbReference>
<evidence type="ECO:0000256" key="7">
    <source>
        <dbReference type="HAMAP-Rule" id="MF_01331"/>
    </source>
</evidence>
<dbReference type="GO" id="GO:0003735">
    <property type="term" value="F:structural constituent of ribosome"/>
    <property type="evidence" value="ECO:0007669"/>
    <property type="project" value="InterPro"/>
</dbReference>
<keyword evidence="5 7" id="KW-0687">Ribonucleoprotein</keyword>
<dbReference type="HAMAP" id="MF_01331_B">
    <property type="entry name" value="Ribosomal_uL22_B"/>
    <property type="match status" value="1"/>
</dbReference>
<comment type="function">
    <text evidence="7 10">This protein binds specifically to 23S rRNA; its binding is stimulated by other ribosomal proteins, e.g., L4, L17, and L20. It is important during the early stages of 50S assembly. It makes multiple contacts with different domains of the 23S rRNA in the assembled 50S subunit and ribosome.</text>
</comment>
<evidence type="ECO:0000313" key="11">
    <source>
        <dbReference type="EMBL" id="OGM09437.1"/>
    </source>
</evidence>
<evidence type="ECO:0000256" key="6">
    <source>
        <dbReference type="ARBA" id="ARBA00035207"/>
    </source>
</evidence>
<evidence type="ECO:0000256" key="9">
    <source>
        <dbReference type="RuleBase" id="RU004006"/>
    </source>
</evidence>
<comment type="function">
    <text evidence="7">The globular domain of the protein is located near the polypeptide exit tunnel on the outside of the subunit, while an extended beta-hairpin is found that lines the wall of the exit tunnel in the center of the 70S ribosome.</text>
</comment>
<comment type="similarity">
    <text evidence="1 7 8">Belongs to the universal ribosomal protein uL22 family.</text>
</comment>
<evidence type="ECO:0000313" key="12">
    <source>
        <dbReference type="Proteomes" id="UP000179219"/>
    </source>
</evidence>
<dbReference type="PANTHER" id="PTHR13501">
    <property type="entry name" value="CHLOROPLAST 50S RIBOSOMAL PROTEIN L22-RELATED"/>
    <property type="match status" value="1"/>
</dbReference>
<keyword evidence="4 7" id="KW-0689">Ribosomal protein</keyword>
<dbReference type="GO" id="GO:0006412">
    <property type="term" value="P:translation"/>
    <property type="evidence" value="ECO:0007669"/>
    <property type="project" value="UniProtKB-UniRule"/>
</dbReference>
<dbReference type="InterPro" id="IPR001063">
    <property type="entry name" value="Ribosomal_uL22"/>
</dbReference>
<keyword evidence="3 7" id="KW-0694">RNA-binding</keyword>
<comment type="caution">
    <text evidence="11">The sequence shown here is derived from an EMBL/GenBank/DDBJ whole genome shotgun (WGS) entry which is preliminary data.</text>
</comment>
<sequence length="160" mass="18231">MLNAFWKRLKKNMEIKSTQKFLLLSPKKMRVVSGMIKNLKPDDAVVKLDFINKRGALYLQKVIKTAIANAKQKGIDSTKLIFKEIQIGEGSRLKRFKAGARGSAKPYKKRMSHIRVVLTTLNDQISSSKSQMNSKIVSKNNQKIDIKTSKIKLRTNKNVK</sequence>
<evidence type="ECO:0000256" key="3">
    <source>
        <dbReference type="ARBA" id="ARBA00022884"/>
    </source>
</evidence>
<comment type="subunit">
    <text evidence="7 9">Part of the 50S ribosomal subunit.</text>
</comment>
<evidence type="ECO:0000256" key="2">
    <source>
        <dbReference type="ARBA" id="ARBA00022730"/>
    </source>
</evidence>
<evidence type="ECO:0000256" key="4">
    <source>
        <dbReference type="ARBA" id="ARBA00022980"/>
    </source>
</evidence>
<dbReference type="InterPro" id="IPR036394">
    <property type="entry name" value="Ribosomal_uL22_sf"/>
</dbReference>
<dbReference type="PANTHER" id="PTHR13501:SF8">
    <property type="entry name" value="LARGE RIBOSOMAL SUBUNIT PROTEIN UL22M"/>
    <property type="match status" value="1"/>
</dbReference>
<name>A0A1F7X367_9BACT</name>
<gene>
    <name evidence="7" type="primary">rplV</name>
    <name evidence="11" type="ORF">A2159_00690</name>
</gene>
<dbReference type="InterPro" id="IPR047867">
    <property type="entry name" value="Ribosomal_uL22_bac/org-type"/>
</dbReference>
<protein>
    <recommendedName>
        <fullName evidence="6 7">Large ribosomal subunit protein uL22</fullName>
    </recommendedName>
</protein>
<keyword evidence="2 7" id="KW-0699">rRNA-binding</keyword>
<dbReference type="Gene3D" id="3.90.470.10">
    <property type="entry name" value="Ribosomal protein L22/L17"/>
    <property type="match status" value="1"/>
</dbReference>
<evidence type="ECO:0000256" key="5">
    <source>
        <dbReference type="ARBA" id="ARBA00023274"/>
    </source>
</evidence>
<dbReference type="CDD" id="cd00336">
    <property type="entry name" value="Ribosomal_L22"/>
    <property type="match status" value="1"/>
</dbReference>
<proteinExistence type="inferred from homology"/>
<dbReference type="GO" id="GO:0022625">
    <property type="term" value="C:cytosolic large ribosomal subunit"/>
    <property type="evidence" value="ECO:0007669"/>
    <property type="project" value="TreeGrafter"/>
</dbReference>
<evidence type="ECO:0000256" key="10">
    <source>
        <dbReference type="RuleBase" id="RU004008"/>
    </source>
</evidence>
<dbReference type="Proteomes" id="UP000179219">
    <property type="component" value="Unassembled WGS sequence"/>
</dbReference>
<reference evidence="11 12" key="1">
    <citation type="journal article" date="2016" name="Nat. Commun.">
        <title>Thousands of microbial genomes shed light on interconnected biogeochemical processes in an aquifer system.</title>
        <authorList>
            <person name="Anantharaman K."/>
            <person name="Brown C.T."/>
            <person name="Hug L.A."/>
            <person name="Sharon I."/>
            <person name="Castelle C.J."/>
            <person name="Probst A.J."/>
            <person name="Thomas B.C."/>
            <person name="Singh A."/>
            <person name="Wilkins M.J."/>
            <person name="Karaoz U."/>
            <person name="Brodie E.L."/>
            <person name="Williams K.H."/>
            <person name="Hubbard S.S."/>
            <person name="Banfield J.F."/>
        </authorList>
    </citation>
    <scope>NUCLEOTIDE SEQUENCE [LARGE SCALE GENOMIC DNA]</scope>
</reference>
<accession>A0A1F7X367</accession>
<organism evidence="11 12">
    <name type="scientific">Candidatus Woesebacteria bacterium RBG_13_34_9</name>
    <dbReference type="NCBI Taxonomy" id="1802477"/>
    <lineage>
        <taxon>Bacteria</taxon>
        <taxon>Candidatus Woeseibacteriota</taxon>
    </lineage>
</organism>
<dbReference type="InterPro" id="IPR005727">
    <property type="entry name" value="Ribosomal_uL22_bac/chlpt-type"/>
</dbReference>
<evidence type="ECO:0000256" key="1">
    <source>
        <dbReference type="ARBA" id="ARBA00009451"/>
    </source>
</evidence>
<dbReference type="AlphaFoldDB" id="A0A1F7X367"/>